<dbReference type="EMBL" id="SWBQ01000002">
    <property type="protein sequence ID" value="TKC07192.1"/>
    <property type="molecule type" value="Genomic_DNA"/>
</dbReference>
<proteinExistence type="predicted"/>
<comment type="caution">
    <text evidence="1">The sequence shown here is derived from an EMBL/GenBank/DDBJ whole genome shotgun (WGS) entry which is preliminary data.</text>
</comment>
<reference evidence="1 2" key="1">
    <citation type="submission" date="2019-04" db="EMBL/GenBank/DDBJ databases">
        <title>Pedobacter sp. RP-3-15 sp. nov., isolated from Arctic soil.</title>
        <authorList>
            <person name="Dahal R.H."/>
            <person name="Kim D.-U."/>
        </authorList>
    </citation>
    <scope>NUCLEOTIDE SEQUENCE [LARGE SCALE GENOMIC DNA]</scope>
    <source>
        <strain evidence="1 2">RP-3-15</strain>
    </source>
</reference>
<protein>
    <recommendedName>
        <fullName evidence="3">Redoxin domain-containing protein</fullName>
    </recommendedName>
</protein>
<evidence type="ECO:0000313" key="2">
    <source>
        <dbReference type="Proteomes" id="UP000307244"/>
    </source>
</evidence>
<dbReference type="AlphaFoldDB" id="A0A4U1CK35"/>
<name>A0A4U1CK35_9SPHI</name>
<organism evidence="1 2">
    <name type="scientific">Pedobacter frigoris</name>
    <dbReference type="NCBI Taxonomy" id="2571272"/>
    <lineage>
        <taxon>Bacteria</taxon>
        <taxon>Pseudomonadati</taxon>
        <taxon>Bacteroidota</taxon>
        <taxon>Sphingobacteriia</taxon>
        <taxon>Sphingobacteriales</taxon>
        <taxon>Sphingobacteriaceae</taxon>
        <taxon>Pedobacter</taxon>
    </lineage>
</organism>
<dbReference type="OrthoDB" id="677754at2"/>
<evidence type="ECO:0000313" key="1">
    <source>
        <dbReference type="EMBL" id="TKC07192.1"/>
    </source>
</evidence>
<keyword evidence="2" id="KW-1185">Reference proteome</keyword>
<evidence type="ECO:0008006" key="3">
    <source>
        <dbReference type="Google" id="ProtNLM"/>
    </source>
</evidence>
<dbReference type="Proteomes" id="UP000307244">
    <property type="component" value="Unassembled WGS sequence"/>
</dbReference>
<accession>A0A4U1CK35</accession>
<sequence length="201" mass="23164">MANLNISRVISVFAVITALWALFLRTPVANPAKHQQFNRLDAIRLDNYKTYVKDAWSDDGKKINMGRIIYDDQDNSYRLRQLVPKPKLILRYSFADCEMCIDTLMTHLGKAEFKGLRENTLILNDSFSKRDFAIKIKHTKSPVKIFNIGSEPLGFLNENKNQPILFTLNPEGVATRFYFPMKELGNDLDVYLSTIQDVLNK</sequence>
<dbReference type="RefSeq" id="WP_136835459.1">
    <property type="nucleotide sequence ID" value="NZ_SWBQ01000002.1"/>
</dbReference>
<gene>
    <name evidence="1" type="ORF">FA047_08005</name>
</gene>